<feature type="transmembrane region" description="Helical" evidence="1">
    <location>
        <begin position="175"/>
        <end position="195"/>
    </location>
</feature>
<accession>I8U509</accession>
<evidence type="ECO:0000313" key="2">
    <source>
        <dbReference type="EMBL" id="EIW88401.1"/>
    </source>
</evidence>
<dbReference type="RefSeq" id="WP_008985102.1">
    <property type="nucleotide sequence ID" value="NZ_AKKU01000020.1"/>
</dbReference>
<dbReference type="Proteomes" id="UP000035062">
    <property type="component" value="Unassembled WGS sequence"/>
</dbReference>
<protein>
    <recommendedName>
        <fullName evidence="4">DUF998 domain-containing protein</fullName>
    </recommendedName>
</protein>
<keyword evidence="3" id="KW-1185">Reference proteome</keyword>
<organism evidence="2 3">
    <name type="scientific">Alishewanella agri BL06</name>
    <dbReference type="NCBI Taxonomy" id="1195246"/>
    <lineage>
        <taxon>Bacteria</taxon>
        <taxon>Pseudomonadati</taxon>
        <taxon>Pseudomonadota</taxon>
        <taxon>Gammaproteobacteria</taxon>
        <taxon>Alteromonadales</taxon>
        <taxon>Alteromonadaceae</taxon>
        <taxon>Alishewanella</taxon>
    </lineage>
</organism>
<dbReference type="EMBL" id="AKKU01000020">
    <property type="protein sequence ID" value="EIW88401.1"/>
    <property type="molecule type" value="Genomic_DNA"/>
</dbReference>
<keyword evidence="1" id="KW-0472">Membrane</keyword>
<keyword evidence="1" id="KW-0812">Transmembrane</keyword>
<evidence type="ECO:0008006" key="4">
    <source>
        <dbReference type="Google" id="ProtNLM"/>
    </source>
</evidence>
<dbReference type="AlphaFoldDB" id="I8U509"/>
<name>I8U509_9ALTE</name>
<feature type="transmembrane region" description="Helical" evidence="1">
    <location>
        <begin position="118"/>
        <end position="138"/>
    </location>
</feature>
<dbReference type="eggNOG" id="ENOG5032RA3">
    <property type="taxonomic scope" value="Bacteria"/>
</dbReference>
<gene>
    <name evidence="2" type="ORF">AGRI_11382</name>
</gene>
<dbReference type="PATRIC" id="fig|1195246.3.peg.2257"/>
<dbReference type="STRING" id="1195246.AGRI_11382"/>
<reference evidence="2 3" key="1">
    <citation type="journal article" date="2012" name="J. Bacteriol.">
        <title>Genome Sequence of Pectin-Degrading Alishewanella agri, Isolated from Landfill Soil.</title>
        <authorList>
            <person name="Kim J."/>
            <person name="Jung J."/>
            <person name="Sung J.S."/>
            <person name="Chun J."/>
            <person name="Park W."/>
        </authorList>
    </citation>
    <scope>NUCLEOTIDE SEQUENCE [LARGE SCALE GENOMIC DNA]</scope>
    <source>
        <strain evidence="2 3">BL06</strain>
    </source>
</reference>
<evidence type="ECO:0000256" key="1">
    <source>
        <dbReference type="SAM" id="Phobius"/>
    </source>
</evidence>
<keyword evidence="1" id="KW-1133">Transmembrane helix</keyword>
<sequence>MIKRYLPLNVLLLSIPFWLLAAWNYPGGTSWDASTDGFSFTANYVSALFQPLALNGLTNTARSFAFVAMLLYATSLSVMFWLISTSYPKSIASKTVQIFGVGAMVYAFIAVTTPMHNLLTIISASFLAIAIVGMLVLLQRAAEYKQVLLGSFNLLLLAMLSATTKGNVFVELSPAIEWLLFLSGAVWVALVYIGATTPDNLSKRMRETQRTN</sequence>
<feature type="transmembrane region" description="Helical" evidence="1">
    <location>
        <begin position="64"/>
        <end position="83"/>
    </location>
</feature>
<proteinExistence type="predicted"/>
<feature type="transmembrane region" description="Helical" evidence="1">
    <location>
        <begin position="95"/>
        <end position="112"/>
    </location>
</feature>
<evidence type="ECO:0000313" key="3">
    <source>
        <dbReference type="Proteomes" id="UP000035062"/>
    </source>
</evidence>
<feature type="transmembrane region" description="Helical" evidence="1">
    <location>
        <begin position="147"/>
        <end position="163"/>
    </location>
</feature>
<comment type="caution">
    <text evidence="2">The sequence shown here is derived from an EMBL/GenBank/DDBJ whole genome shotgun (WGS) entry which is preliminary data.</text>
</comment>